<organism evidence="2 3">
    <name type="scientific">Caenispirillum salinarum AK4</name>
    <dbReference type="NCBI Taxonomy" id="1238182"/>
    <lineage>
        <taxon>Bacteria</taxon>
        <taxon>Pseudomonadati</taxon>
        <taxon>Pseudomonadota</taxon>
        <taxon>Alphaproteobacteria</taxon>
        <taxon>Rhodospirillales</taxon>
        <taxon>Novispirillaceae</taxon>
        <taxon>Caenispirillum</taxon>
    </lineage>
</organism>
<name>K9HVS8_9PROT</name>
<gene>
    <name evidence="2" type="ORF">C882_2425</name>
</gene>
<comment type="caution">
    <text evidence="2">The sequence shown here is derived from an EMBL/GenBank/DDBJ whole genome shotgun (WGS) entry which is preliminary data.</text>
</comment>
<dbReference type="SUPFAM" id="SSF159888">
    <property type="entry name" value="YdhG-like"/>
    <property type="match status" value="1"/>
</dbReference>
<keyword evidence="3" id="KW-1185">Reference proteome</keyword>
<dbReference type="InterPro" id="IPR014922">
    <property type="entry name" value="YdhG-like"/>
</dbReference>
<reference evidence="2 3" key="1">
    <citation type="journal article" date="2013" name="Genome Announc.">
        <title>Draft Genome Sequence of an Alphaproteobacterium, Caenispirillum salinarum AK4(T), Isolated from a Solar Saltern.</title>
        <authorList>
            <person name="Khatri I."/>
            <person name="Singh A."/>
            <person name="Korpole S."/>
            <person name="Pinnaka A.K."/>
            <person name="Subramanian S."/>
        </authorList>
    </citation>
    <scope>NUCLEOTIDE SEQUENCE [LARGE SCALE GENOMIC DNA]</scope>
    <source>
        <strain evidence="2 3">AK4</strain>
    </source>
</reference>
<feature type="domain" description="YdhG-like" evidence="1">
    <location>
        <begin position="13"/>
        <end position="104"/>
    </location>
</feature>
<proteinExistence type="predicted"/>
<dbReference type="eggNOG" id="COG5649">
    <property type="taxonomic scope" value="Bacteria"/>
</dbReference>
<dbReference type="OrthoDB" id="7619808at2"/>
<dbReference type="EMBL" id="ANHY01000003">
    <property type="protein sequence ID" value="EKV32346.1"/>
    <property type="molecule type" value="Genomic_DNA"/>
</dbReference>
<dbReference type="AlphaFoldDB" id="K9HVS8"/>
<dbReference type="RefSeq" id="WP_009538834.1">
    <property type="nucleotide sequence ID" value="NZ_ANHY01000003.1"/>
</dbReference>
<protein>
    <recommendedName>
        <fullName evidence="1">YdhG-like domain-containing protein</fullName>
    </recommendedName>
</protein>
<dbReference type="Pfam" id="PF08818">
    <property type="entry name" value="DUF1801"/>
    <property type="match status" value="1"/>
</dbReference>
<evidence type="ECO:0000313" key="3">
    <source>
        <dbReference type="Proteomes" id="UP000009881"/>
    </source>
</evidence>
<sequence>MDFATAEQIGAMIEEIVAAAAPSAKGRAMYGGRVFEMEAGNPKTLFAGFFVYDGHASLEFSHGARFEDPAGHLEGKGKHRRHVKLRTAEDVEAKDVAGFMAQAVRLATEPA</sequence>
<evidence type="ECO:0000313" key="2">
    <source>
        <dbReference type="EMBL" id="EKV32346.1"/>
    </source>
</evidence>
<dbReference type="Proteomes" id="UP000009881">
    <property type="component" value="Unassembled WGS sequence"/>
</dbReference>
<accession>K9HVS8</accession>
<evidence type="ECO:0000259" key="1">
    <source>
        <dbReference type="Pfam" id="PF08818"/>
    </source>
</evidence>